<dbReference type="EMBL" id="UGRS01000001">
    <property type="protein sequence ID" value="SUA36780.1"/>
    <property type="molecule type" value="Genomic_DNA"/>
</dbReference>
<feature type="signal peptide" evidence="2">
    <location>
        <begin position="1"/>
        <end position="21"/>
    </location>
</feature>
<dbReference type="PROSITE" id="PS51257">
    <property type="entry name" value="PROKAR_LIPOPROTEIN"/>
    <property type="match status" value="1"/>
</dbReference>
<protein>
    <submittedName>
        <fullName evidence="4">Repetitive large surface protein</fullName>
    </submittedName>
</protein>
<accession>A0A378WH99</accession>
<evidence type="ECO:0000259" key="3">
    <source>
        <dbReference type="Pfam" id="PF08794"/>
    </source>
</evidence>
<dbReference type="InterPro" id="IPR011250">
    <property type="entry name" value="OMP/PagP_B-barrel"/>
</dbReference>
<evidence type="ECO:0000256" key="1">
    <source>
        <dbReference type="ARBA" id="ARBA00004442"/>
    </source>
</evidence>
<dbReference type="GO" id="GO:0009279">
    <property type="term" value="C:cell outer membrane"/>
    <property type="evidence" value="ECO:0007669"/>
    <property type="project" value="UniProtKB-SubCell"/>
</dbReference>
<keyword evidence="2" id="KW-0732">Signal</keyword>
<proteinExistence type="predicted"/>
<reference evidence="4 5" key="1">
    <citation type="submission" date="2018-06" db="EMBL/GenBank/DDBJ databases">
        <authorList>
            <consortium name="Pathogen Informatics"/>
            <person name="Doyle S."/>
        </authorList>
    </citation>
    <scope>NUCLEOTIDE SEQUENCE [LARGE SCALE GENOMIC DNA]</scope>
    <source>
        <strain evidence="4 5">NCTC12229</strain>
    </source>
</reference>
<organism evidence="4 5">
    <name type="scientific">Neisseria zoodegmatis</name>
    <dbReference type="NCBI Taxonomy" id="326523"/>
    <lineage>
        <taxon>Bacteria</taxon>
        <taxon>Pseudomonadati</taxon>
        <taxon>Pseudomonadota</taxon>
        <taxon>Betaproteobacteria</taxon>
        <taxon>Neisseriales</taxon>
        <taxon>Neisseriaceae</taxon>
        <taxon>Neisseria</taxon>
    </lineage>
</organism>
<feature type="domain" description="Factor H binding protein-like C-terminal" evidence="3">
    <location>
        <begin position="142"/>
        <end position="244"/>
    </location>
</feature>
<gene>
    <name evidence="4" type="ORF">NCTC12229_01209</name>
</gene>
<dbReference type="Gene3D" id="2.40.160.90">
    <property type="match status" value="1"/>
</dbReference>
<dbReference type="Proteomes" id="UP000254055">
    <property type="component" value="Unassembled WGS sequence"/>
</dbReference>
<dbReference type="Pfam" id="PF08794">
    <property type="entry name" value="FHBP_C"/>
    <property type="match status" value="1"/>
</dbReference>
<evidence type="ECO:0000313" key="4">
    <source>
        <dbReference type="EMBL" id="SUA36780.1"/>
    </source>
</evidence>
<dbReference type="AlphaFoldDB" id="A0A378WH99"/>
<name>A0A378WH99_9NEIS</name>
<sequence length="258" mass="26682">MSIHKKIGLATFIALGLAACGSGGSGGSDGPSAAATPNADIRAAKAELAAVNAGEIGKTTFKVNDYTIKLGETTHKVADMQKGAVVDLQNGNENVRAYRQAYSIVAGKFDVKNITGGSAEDSVETLKDPMTVGLINGEATQTLPTTGKYTYNGAAFSNSETGRLTYNVDFDKKVGSGAVTGLVQTGDIKLEEAAFKHNAWSNDLDGTSVRAHGIAGKVSKGTESVGDYSLNFFGQNAEEVAGVVYHNQVGNIGIAGQR</sequence>
<feature type="chain" id="PRO_5016673101" evidence="2">
    <location>
        <begin position="22"/>
        <end position="258"/>
    </location>
</feature>
<evidence type="ECO:0000313" key="5">
    <source>
        <dbReference type="Proteomes" id="UP000254055"/>
    </source>
</evidence>
<dbReference type="SUPFAM" id="SSF56925">
    <property type="entry name" value="OMPA-like"/>
    <property type="match status" value="1"/>
</dbReference>
<evidence type="ECO:0000256" key="2">
    <source>
        <dbReference type="SAM" id="SignalP"/>
    </source>
</evidence>
<comment type="subcellular location">
    <subcellularLocation>
        <location evidence="1">Cell outer membrane</location>
    </subcellularLocation>
</comment>
<dbReference type="InterPro" id="IPR014902">
    <property type="entry name" value="FHBP-like_C"/>
</dbReference>